<dbReference type="CDD" id="cd00121">
    <property type="entry name" value="MATH"/>
    <property type="match status" value="1"/>
</dbReference>
<feature type="domain" description="MATH" evidence="2">
    <location>
        <begin position="15"/>
        <end position="149"/>
    </location>
</feature>
<comment type="caution">
    <text evidence="3">The sequence shown here is derived from an EMBL/GenBank/DDBJ whole genome shotgun (WGS) entry which is preliminary data.</text>
</comment>
<dbReference type="InterPro" id="IPR002083">
    <property type="entry name" value="MATH/TRAF_dom"/>
</dbReference>
<proteinExistence type="predicted"/>
<dbReference type="CDD" id="cd18186">
    <property type="entry name" value="BTB_POZ_ZBTB_KLHL-like"/>
    <property type="match status" value="1"/>
</dbReference>
<dbReference type="SUPFAM" id="SSF54695">
    <property type="entry name" value="POZ domain"/>
    <property type="match status" value="1"/>
</dbReference>
<evidence type="ECO:0000259" key="1">
    <source>
        <dbReference type="PROSITE" id="PS50097"/>
    </source>
</evidence>
<evidence type="ECO:0000259" key="2">
    <source>
        <dbReference type="PROSITE" id="PS50144"/>
    </source>
</evidence>
<dbReference type="PANTHER" id="PTHR24413">
    <property type="entry name" value="SPECKLE-TYPE POZ PROTEIN"/>
    <property type="match status" value="1"/>
</dbReference>
<dbReference type="Proteomes" id="UP001067231">
    <property type="component" value="Unassembled WGS sequence"/>
</dbReference>
<dbReference type="Pfam" id="PF00651">
    <property type="entry name" value="BTB"/>
    <property type="match status" value="1"/>
</dbReference>
<reference evidence="3" key="1">
    <citation type="submission" date="2022-10" db="EMBL/GenBank/DDBJ databases">
        <title>Adaptive evolution leads to modifications in subtelomeric GC content in a zoonotic Cryptosporidium species.</title>
        <authorList>
            <person name="Li J."/>
            <person name="Feng Y."/>
            <person name="Xiao L."/>
        </authorList>
    </citation>
    <scope>NUCLEOTIDE SEQUENCE</scope>
    <source>
        <strain evidence="3">33844</strain>
    </source>
</reference>
<dbReference type="Pfam" id="PF22486">
    <property type="entry name" value="MATH_2"/>
    <property type="match status" value="1"/>
</dbReference>
<feature type="domain" description="BTB" evidence="1">
    <location>
        <begin position="267"/>
        <end position="336"/>
    </location>
</feature>
<dbReference type="InterPro" id="IPR008974">
    <property type="entry name" value="TRAF-like"/>
</dbReference>
<gene>
    <name evidence="3" type="ORF">OJ253_2617</name>
</gene>
<dbReference type="PROSITE" id="PS50097">
    <property type="entry name" value="BTB"/>
    <property type="match status" value="1"/>
</dbReference>
<dbReference type="InterPro" id="IPR011333">
    <property type="entry name" value="SKP1/BTB/POZ_sf"/>
</dbReference>
<dbReference type="PROSITE" id="PS50144">
    <property type="entry name" value="MATH"/>
    <property type="match status" value="1"/>
</dbReference>
<accession>A0A9D5DHW1</accession>
<dbReference type="Gene3D" id="3.30.710.10">
    <property type="entry name" value="Potassium Channel Kv1.1, Chain A"/>
    <property type="match status" value="1"/>
</dbReference>
<evidence type="ECO:0000313" key="3">
    <source>
        <dbReference type="EMBL" id="KAJ1606762.1"/>
    </source>
</evidence>
<dbReference type="GO" id="GO:0030163">
    <property type="term" value="P:protein catabolic process"/>
    <property type="evidence" value="ECO:0007669"/>
    <property type="project" value="UniProtKB-ARBA"/>
</dbReference>
<sequence>MQVVRCGSTRLNTNSVDYIWTIEDFPLLRILAIQRALPNHDRITSQKFGDQHNGTWYLTLFPAGVNCDGKLLSIYLFSYSEKIRVAQFEISLLDDKLNIIEGSTVSLSQPRVFNDSDSSWGWEDYMKVDKIDYDELDHEMDKTSYSNRIIPYPFESIESRSTVGEFTHFSEGELSTYNVGRNNLNDECSVYGLDDPLSWENTILKYFVFDGAIRVRIKIKSYTEVIHSDGSVIAPGLFSDRVVTQDYLWLANDISKFSIDSSFTQCEKVAINCGNELFHVPKFTLAARSNYFRKFFLSNFSDSKTQSLLVPTDDASPYILRNALDYISTGSCELLSSEKVNNWQDIIELFKFSDKYGVTSLYNACIPAIIANINVKSVWSIMIIAKQCNSNVILKSVEDFFKRNDNFPLVASTLIGQMIEFRHSKDSK</sequence>
<dbReference type="SUPFAM" id="SSF49599">
    <property type="entry name" value="TRAF domain-like"/>
    <property type="match status" value="1"/>
</dbReference>
<dbReference type="SMART" id="SM00225">
    <property type="entry name" value="BTB"/>
    <property type="match status" value="1"/>
</dbReference>
<dbReference type="Gene3D" id="2.60.210.10">
    <property type="entry name" value="Apoptosis, Tumor Necrosis Factor Receptor Associated Protein 2, Chain A"/>
    <property type="match status" value="1"/>
</dbReference>
<protein>
    <submittedName>
        <fullName evidence="3">POZ domain protein that is fused to a MATH domain at its N-terminus</fullName>
    </submittedName>
</protein>
<organism evidence="3">
    <name type="scientific">Cryptosporidium canis</name>
    <dbReference type="NCBI Taxonomy" id="195482"/>
    <lineage>
        <taxon>Eukaryota</taxon>
        <taxon>Sar</taxon>
        <taxon>Alveolata</taxon>
        <taxon>Apicomplexa</taxon>
        <taxon>Conoidasida</taxon>
        <taxon>Coccidia</taxon>
        <taxon>Eucoccidiorida</taxon>
        <taxon>Eimeriorina</taxon>
        <taxon>Cryptosporidiidae</taxon>
        <taxon>Cryptosporidium</taxon>
    </lineage>
</organism>
<dbReference type="InterPro" id="IPR000210">
    <property type="entry name" value="BTB/POZ_dom"/>
</dbReference>
<dbReference type="AlphaFoldDB" id="A0A9D5DHW1"/>
<dbReference type="OrthoDB" id="6359816at2759"/>
<dbReference type="EMBL" id="JAPCXC010000071">
    <property type="protein sequence ID" value="KAJ1606762.1"/>
    <property type="molecule type" value="Genomic_DNA"/>
</dbReference>
<name>A0A9D5DHW1_9CRYT</name>